<dbReference type="PANTHER" id="PTHR30055:SF234">
    <property type="entry name" value="HTH-TYPE TRANSCRIPTIONAL REGULATOR BETI"/>
    <property type="match status" value="1"/>
</dbReference>
<evidence type="ECO:0000256" key="2">
    <source>
        <dbReference type="ARBA" id="ARBA00023125"/>
    </source>
</evidence>
<reference evidence="6 7" key="1">
    <citation type="submission" date="2019-10" db="EMBL/GenBank/DDBJ databases">
        <title>Nocardia macrotermitis sp. nov. and Nocardia aurantia sp. nov., isolated from the gut of fungus growing-termite Macrotermes natalensis.</title>
        <authorList>
            <person name="Benndorf R."/>
            <person name="Schwitalla J."/>
            <person name="Martin K."/>
            <person name="De Beer W."/>
            <person name="Kaster A.-K."/>
            <person name="Vollmers J."/>
            <person name="Poulsen M."/>
            <person name="Beemelmanns C."/>
        </authorList>
    </citation>
    <scope>NUCLEOTIDE SEQUENCE [LARGE SCALE GENOMIC DNA]</scope>
    <source>
        <strain evidence="6 7">RB20</strain>
    </source>
</reference>
<accession>A0A7K0DAD7</accession>
<dbReference type="InterPro" id="IPR023772">
    <property type="entry name" value="DNA-bd_HTH_TetR-type_CS"/>
</dbReference>
<feature type="domain" description="HTH tetR-type" evidence="5">
    <location>
        <begin position="18"/>
        <end position="77"/>
    </location>
</feature>
<comment type="caution">
    <text evidence="6">The sequence shown here is derived from an EMBL/GenBank/DDBJ whole genome shotgun (WGS) entry which is preliminary data.</text>
</comment>
<dbReference type="InterPro" id="IPR009057">
    <property type="entry name" value="Homeodomain-like_sf"/>
</dbReference>
<dbReference type="PROSITE" id="PS01081">
    <property type="entry name" value="HTH_TETR_1"/>
    <property type="match status" value="1"/>
</dbReference>
<proteinExistence type="predicted"/>
<evidence type="ECO:0000256" key="1">
    <source>
        <dbReference type="ARBA" id="ARBA00023015"/>
    </source>
</evidence>
<dbReference type="Gene3D" id="1.10.357.10">
    <property type="entry name" value="Tetracycline Repressor, domain 2"/>
    <property type="match status" value="1"/>
</dbReference>
<keyword evidence="7" id="KW-1185">Reference proteome</keyword>
<evidence type="ECO:0000313" key="6">
    <source>
        <dbReference type="EMBL" id="MQY22745.1"/>
    </source>
</evidence>
<evidence type="ECO:0000313" key="7">
    <source>
        <dbReference type="Proteomes" id="UP000438448"/>
    </source>
</evidence>
<keyword evidence="3" id="KW-0804">Transcription</keyword>
<keyword evidence="1" id="KW-0805">Transcription regulation</keyword>
<dbReference type="InterPro" id="IPR036271">
    <property type="entry name" value="Tet_transcr_reg_TetR-rel_C_sf"/>
</dbReference>
<sequence>MNPATTAAPPRRLRADAARNQQRILEAARTLFAERGLEVTLDDVAEAAGVGVGTVYRRFANKQELIVEVFEHNIAEMAEMVETANRNPDPWAGLTEVFEYACRHMAQNRGFGEVMLEIPDAPARFAWVRERIKPAIERLIDRARTAGVLREGIAPSDFFVLVSMVENIAAFARPVDTEVWRRYMTIVLDGVRADSVPRDPLTIPPLDDEAIDRAKAACFPPRNKK</sequence>
<dbReference type="Proteomes" id="UP000438448">
    <property type="component" value="Unassembled WGS sequence"/>
</dbReference>
<dbReference type="RefSeq" id="WP_319945525.1">
    <property type="nucleotide sequence ID" value="NZ_WEGK01000015.1"/>
</dbReference>
<dbReference type="Pfam" id="PF00440">
    <property type="entry name" value="TetR_N"/>
    <property type="match status" value="1"/>
</dbReference>
<dbReference type="InterPro" id="IPR050109">
    <property type="entry name" value="HTH-type_TetR-like_transc_reg"/>
</dbReference>
<dbReference type="GO" id="GO:0000976">
    <property type="term" value="F:transcription cis-regulatory region binding"/>
    <property type="evidence" value="ECO:0007669"/>
    <property type="project" value="TreeGrafter"/>
</dbReference>
<protein>
    <recommendedName>
        <fullName evidence="5">HTH tetR-type domain-containing protein</fullName>
    </recommendedName>
</protein>
<keyword evidence="2 4" id="KW-0238">DNA-binding</keyword>
<dbReference type="SUPFAM" id="SSF46689">
    <property type="entry name" value="Homeodomain-like"/>
    <property type="match status" value="1"/>
</dbReference>
<dbReference type="AlphaFoldDB" id="A0A7K0DAD7"/>
<dbReference type="EMBL" id="WEGK01000015">
    <property type="protein sequence ID" value="MQY22745.1"/>
    <property type="molecule type" value="Genomic_DNA"/>
</dbReference>
<dbReference type="Pfam" id="PF21597">
    <property type="entry name" value="TetR_C_43"/>
    <property type="match status" value="1"/>
</dbReference>
<dbReference type="InterPro" id="IPR049445">
    <property type="entry name" value="TetR_SbtR-like_C"/>
</dbReference>
<dbReference type="GO" id="GO:0003700">
    <property type="term" value="F:DNA-binding transcription factor activity"/>
    <property type="evidence" value="ECO:0007669"/>
    <property type="project" value="TreeGrafter"/>
</dbReference>
<dbReference type="SUPFAM" id="SSF48498">
    <property type="entry name" value="Tetracyclin repressor-like, C-terminal domain"/>
    <property type="match status" value="1"/>
</dbReference>
<gene>
    <name evidence="6" type="ORF">NRB20_58670</name>
</gene>
<evidence type="ECO:0000256" key="3">
    <source>
        <dbReference type="ARBA" id="ARBA00023163"/>
    </source>
</evidence>
<organism evidence="6 7">
    <name type="scientific">Nocardia macrotermitis</name>
    <dbReference type="NCBI Taxonomy" id="2585198"/>
    <lineage>
        <taxon>Bacteria</taxon>
        <taxon>Bacillati</taxon>
        <taxon>Actinomycetota</taxon>
        <taxon>Actinomycetes</taxon>
        <taxon>Mycobacteriales</taxon>
        <taxon>Nocardiaceae</taxon>
        <taxon>Nocardia</taxon>
    </lineage>
</organism>
<dbReference type="PROSITE" id="PS50977">
    <property type="entry name" value="HTH_TETR_2"/>
    <property type="match status" value="1"/>
</dbReference>
<dbReference type="PRINTS" id="PR00455">
    <property type="entry name" value="HTHTETR"/>
</dbReference>
<dbReference type="PANTHER" id="PTHR30055">
    <property type="entry name" value="HTH-TYPE TRANSCRIPTIONAL REGULATOR RUTR"/>
    <property type="match status" value="1"/>
</dbReference>
<name>A0A7K0DAD7_9NOCA</name>
<evidence type="ECO:0000256" key="4">
    <source>
        <dbReference type="PROSITE-ProRule" id="PRU00335"/>
    </source>
</evidence>
<evidence type="ECO:0000259" key="5">
    <source>
        <dbReference type="PROSITE" id="PS50977"/>
    </source>
</evidence>
<dbReference type="InterPro" id="IPR001647">
    <property type="entry name" value="HTH_TetR"/>
</dbReference>
<feature type="DNA-binding region" description="H-T-H motif" evidence="4">
    <location>
        <begin position="40"/>
        <end position="59"/>
    </location>
</feature>